<accession>A0AAX6QQS2</accession>
<evidence type="ECO:0000256" key="1">
    <source>
        <dbReference type="SAM" id="MobiDB-lite"/>
    </source>
</evidence>
<dbReference type="PANTHER" id="PTHR21856">
    <property type="entry name" value="FIBROUS SHEATH-INTERACTING PROTEIN 2"/>
    <property type="match status" value="1"/>
</dbReference>
<name>A0AAX6QQS2_HETGA</name>
<organism evidence="2 3">
    <name type="scientific">Heterocephalus glaber</name>
    <name type="common">Naked mole rat</name>
    <dbReference type="NCBI Taxonomy" id="10181"/>
    <lineage>
        <taxon>Eukaryota</taxon>
        <taxon>Metazoa</taxon>
        <taxon>Chordata</taxon>
        <taxon>Craniata</taxon>
        <taxon>Vertebrata</taxon>
        <taxon>Euteleostomi</taxon>
        <taxon>Mammalia</taxon>
        <taxon>Eutheria</taxon>
        <taxon>Euarchontoglires</taxon>
        <taxon>Glires</taxon>
        <taxon>Rodentia</taxon>
        <taxon>Hystricomorpha</taxon>
        <taxon>Bathyergidae</taxon>
        <taxon>Heterocephalus</taxon>
    </lineage>
</organism>
<proteinExistence type="predicted"/>
<dbReference type="Proteomes" id="UP000694906">
    <property type="component" value="Unplaced"/>
</dbReference>
<reference evidence="3" key="1">
    <citation type="submission" date="2025-08" db="UniProtKB">
        <authorList>
            <consortium name="RefSeq"/>
        </authorList>
    </citation>
    <scope>IDENTIFICATION</scope>
</reference>
<dbReference type="KEGG" id="hgl:101725840"/>
<sequence>MTGFCFHFFLEPAANTVFQCQSSSKTVTKKLTSAVDQSGVQENGAEQKRDAVITKRSSICDDKGAINVSTQGSIISPEHSPTKKHPRTSHSLVDQKEEEINGRLPKSRPSYHNESGPQTHAAAPIVSNMQQNLLQNCVPAKVRILKSTDKAAY</sequence>
<dbReference type="AlphaFoldDB" id="A0AAX6QQS2"/>
<dbReference type="InterPro" id="IPR038891">
    <property type="entry name" value="FSIP2"/>
</dbReference>
<keyword evidence="2" id="KW-1185">Reference proteome</keyword>
<dbReference type="PANTHER" id="PTHR21856:SF7">
    <property type="entry name" value="FIBROUS SHEATH-INTERACTING PROTEIN 2"/>
    <property type="match status" value="1"/>
</dbReference>
<protein>
    <submittedName>
        <fullName evidence="3">Fibrous sheath-interacting protein 2-like</fullName>
    </submittedName>
</protein>
<evidence type="ECO:0000313" key="2">
    <source>
        <dbReference type="Proteomes" id="UP000694906"/>
    </source>
</evidence>
<feature type="region of interest" description="Disordered" evidence="1">
    <location>
        <begin position="70"/>
        <end position="119"/>
    </location>
</feature>
<evidence type="ECO:0000313" key="3">
    <source>
        <dbReference type="RefSeq" id="XP_012925030.2"/>
    </source>
</evidence>
<dbReference type="GO" id="GO:0005739">
    <property type="term" value="C:mitochondrion"/>
    <property type="evidence" value="ECO:0007669"/>
    <property type="project" value="TreeGrafter"/>
</dbReference>
<dbReference type="GeneID" id="101725840"/>
<gene>
    <name evidence="3" type="primary">LOC101725840</name>
</gene>
<dbReference type="RefSeq" id="XP_012925030.2">
    <property type="nucleotide sequence ID" value="XM_013069576.2"/>
</dbReference>